<dbReference type="InterPro" id="IPR050492">
    <property type="entry name" value="Bact_metal-bind_prot9"/>
</dbReference>
<keyword evidence="4" id="KW-1133">Transmembrane helix</keyword>
<keyword evidence="4" id="KW-0812">Transmembrane</keyword>
<accession>A0A1W1EJP3</accession>
<dbReference type="Pfam" id="PF01297">
    <property type="entry name" value="ZnuA"/>
    <property type="match status" value="1"/>
</dbReference>
<sequence length="286" mass="32321">MNKTDILDKIYSSENYKKRVYMKKILILLVLITTAMFAKIDIIVSIIPEKVFVEAIGGDKVDIEVMVPVGSSPHHYEPLASQMKNISKANLYLSIGLEFEAVWLDKFANQNKNMRIVNISKNIPKGNDPHIWVAPNNIKTIAKNILDTLIEIEPSNSKYFQSNFDRFISKVEDVDKSIKSILKDVPKGSSFMVFHPSLGHFALEYNLVQLAIEIDGKSPKPKEMIKLIKRAKKEKIKAIFTSPEFSTKIANQIAKELGIKVVKVSPLAIDWANNLKKIAKSIANKR</sequence>
<gene>
    <name evidence="5" type="ORF">MNB_SV-15-800</name>
</gene>
<name>A0A1W1EJP3_9ZZZZ</name>
<dbReference type="GO" id="GO:0030001">
    <property type="term" value="P:metal ion transport"/>
    <property type="evidence" value="ECO:0007669"/>
    <property type="project" value="InterPro"/>
</dbReference>
<proteinExistence type="inferred from homology"/>
<protein>
    <submittedName>
        <fullName evidence="5">Zinc ABC transporter, periplasmic-binding protein ZnuA</fullName>
    </submittedName>
</protein>
<dbReference type="PANTHER" id="PTHR42953">
    <property type="entry name" value="HIGH-AFFINITY ZINC UPTAKE SYSTEM PROTEIN ZNUA-RELATED"/>
    <property type="match status" value="1"/>
</dbReference>
<dbReference type="GO" id="GO:0046872">
    <property type="term" value="F:metal ion binding"/>
    <property type="evidence" value="ECO:0007669"/>
    <property type="project" value="InterPro"/>
</dbReference>
<reference evidence="5" key="1">
    <citation type="submission" date="2016-10" db="EMBL/GenBank/DDBJ databases">
        <authorList>
            <person name="de Groot N.N."/>
        </authorList>
    </citation>
    <scope>NUCLEOTIDE SEQUENCE</scope>
</reference>
<evidence type="ECO:0000256" key="3">
    <source>
        <dbReference type="ARBA" id="ARBA00022729"/>
    </source>
</evidence>
<dbReference type="InterPro" id="IPR006127">
    <property type="entry name" value="ZnuA-like"/>
</dbReference>
<evidence type="ECO:0000256" key="1">
    <source>
        <dbReference type="ARBA" id="ARBA00011028"/>
    </source>
</evidence>
<dbReference type="EMBL" id="FRYL01000027">
    <property type="protein sequence ID" value="SHO81081.1"/>
    <property type="molecule type" value="Genomic_DNA"/>
</dbReference>
<dbReference type="SUPFAM" id="SSF53807">
    <property type="entry name" value="Helical backbone' metal receptor"/>
    <property type="match status" value="1"/>
</dbReference>
<dbReference type="AlphaFoldDB" id="A0A1W1EJP3"/>
<keyword evidence="2" id="KW-0813">Transport</keyword>
<organism evidence="5">
    <name type="scientific">hydrothermal vent metagenome</name>
    <dbReference type="NCBI Taxonomy" id="652676"/>
    <lineage>
        <taxon>unclassified sequences</taxon>
        <taxon>metagenomes</taxon>
        <taxon>ecological metagenomes</taxon>
    </lineage>
</organism>
<evidence type="ECO:0000313" key="5">
    <source>
        <dbReference type="EMBL" id="SHO81081.1"/>
    </source>
</evidence>
<dbReference type="Gene3D" id="3.40.50.1980">
    <property type="entry name" value="Nitrogenase molybdenum iron protein domain"/>
    <property type="match status" value="2"/>
</dbReference>
<keyword evidence="4" id="KW-0472">Membrane</keyword>
<evidence type="ECO:0000256" key="4">
    <source>
        <dbReference type="SAM" id="Phobius"/>
    </source>
</evidence>
<dbReference type="PANTHER" id="PTHR42953:SF3">
    <property type="entry name" value="HIGH-AFFINITY ZINC UPTAKE SYSTEM PROTEIN ZNUA"/>
    <property type="match status" value="1"/>
</dbReference>
<feature type="transmembrane region" description="Helical" evidence="4">
    <location>
        <begin position="25"/>
        <end position="47"/>
    </location>
</feature>
<comment type="similarity">
    <text evidence="1">Belongs to the bacterial solute-binding protein 9 family.</text>
</comment>
<evidence type="ECO:0000256" key="2">
    <source>
        <dbReference type="ARBA" id="ARBA00022448"/>
    </source>
</evidence>
<keyword evidence="3" id="KW-0732">Signal</keyword>